<dbReference type="AlphaFoldDB" id="A0A1I5TN00"/>
<dbReference type="OrthoDB" id="14556at2"/>
<dbReference type="EMBL" id="FOXB01000046">
    <property type="protein sequence ID" value="SFP84413.1"/>
    <property type="molecule type" value="Genomic_DNA"/>
</dbReference>
<dbReference type="STRING" id="223786.SAMN05216234_1467"/>
<dbReference type="CDD" id="cd05403">
    <property type="entry name" value="NT_KNTase_like"/>
    <property type="match status" value="1"/>
</dbReference>
<reference evidence="2 3" key="1">
    <citation type="submission" date="2016-10" db="EMBL/GenBank/DDBJ databases">
        <authorList>
            <person name="de Groot N.N."/>
        </authorList>
    </citation>
    <scope>NUCLEOTIDE SEQUENCE [LARGE SCALE GENOMIC DNA]</scope>
    <source>
        <strain evidence="2 3">EP1-55-1</strain>
    </source>
</reference>
<proteinExistence type="predicted"/>
<dbReference type="SUPFAM" id="SSF81301">
    <property type="entry name" value="Nucleotidyltransferase"/>
    <property type="match status" value="1"/>
</dbReference>
<keyword evidence="2" id="KW-0808">Transferase</keyword>
<feature type="domain" description="Polymerase nucleotidyl transferase" evidence="1">
    <location>
        <begin position="10"/>
        <end position="83"/>
    </location>
</feature>
<dbReference type="RefSeq" id="WP_092913855.1">
    <property type="nucleotide sequence ID" value="NZ_CP136592.1"/>
</dbReference>
<accession>A0A1I5TN00</accession>
<dbReference type="Pfam" id="PF01909">
    <property type="entry name" value="NTP_transf_2"/>
    <property type="match status" value="1"/>
</dbReference>
<name>A0A1I5TN00_9BACT</name>
<evidence type="ECO:0000259" key="1">
    <source>
        <dbReference type="Pfam" id="PF01909"/>
    </source>
</evidence>
<protein>
    <submittedName>
        <fullName evidence="2">Nucleotidyltransferase domain-containing protein</fullName>
    </submittedName>
</protein>
<dbReference type="Gene3D" id="3.30.460.10">
    <property type="entry name" value="Beta Polymerase, domain 2"/>
    <property type="match status" value="1"/>
</dbReference>
<gene>
    <name evidence="2" type="ORF">SAMN05216234_1467</name>
</gene>
<evidence type="ECO:0000313" key="2">
    <source>
        <dbReference type="EMBL" id="SFP84413.1"/>
    </source>
</evidence>
<evidence type="ECO:0000313" key="3">
    <source>
        <dbReference type="Proteomes" id="UP000199227"/>
    </source>
</evidence>
<organism evidence="2 3">
    <name type="scientific">Hydrogenimonas thermophila</name>
    <dbReference type="NCBI Taxonomy" id="223786"/>
    <lineage>
        <taxon>Bacteria</taxon>
        <taxon>Pseudomonadati</taxon>
        <taxon>Campylobacterota</taxon>
        <taxon>Epsilonproteobacteria</taxon>
        <taxon>Campylobacterales</taxon>
        <taxon>Hydrogenimonadaceae</taxon>
        <taxon>Hydrogenimonas</taxon>
    </lineage>
</organism>
<keyword evidence="3" id="KW-1185">Reference proteome</keyword>
<sequence>MRITKEQIDLLKSELQKLSKEARLYLFGSRVNDEKRGGDIDLLIISDSLTKKDIRKLRIEFFKHFGEQKLDIVLDNSKLEKPFVKLILPKAVRL</sequence>
<dbReference type="InterPro" id="IPR043519">
    <property type="entry name" value="NT_sf"/>
</dbReference>
<dbReference type="Proteomes" id="UP000199227">
    <property type="component" value="Unassembled WGS sequence"/>
</dbReference>
<dbReference type="InterPro" id="IPR002934">
    <property type="entry name" value="Polymerase_NTP_transf_dom"/>
</dbReference>
<dbReference type="GO" id="GO:0016779">
    <property type="term" value="F:nucleotidyltransferase activity"/>
    <property type="evidence" value="ECO:0007669"/>
    <property type="project" value="InterPro"/>
</dbReference>